<dbReference type="Proteomes" id="UP000534286">
    <property type="component" value="Unassembled WGS sequence"/>
</dbReference>
<dbReference type="EMBL" id="JACHJU010000005">
    <property type="protein sequence ID" value="MBB4943298.1"/>
    <property type="molecule type" value="Genomic_DNA"/>
</dbReference>
<protein>
    <submittedName>
        <fullName evidence="2">Uncharacterized protein</fullName>
    </submittedName>
</protein>
<reference evidence="2 3" key="1">
    <citation type="submission" date="2020-08" db="EMBL/GenBank/DDBJ databases">
        <title>Sequencing the genomes of 1000 actinobacteria strains.</title>
        <authorList>
            <person name="Klenk H.-P."/>
        </authorList>
    </citation>
    <scope>NUCLEOTIDE SEQUENCE [LARGE SCALE GENOMIC DNA]</scope>
    <source>
        <strain evidence="2 3">DSM 43023</strain>
    </source>
</reference>
<organism evidence="2 3">
    <name type="scientific">Streptosporangium album</name>
    <dbReference type="NCBI Taxonomy" id="47479"/>
    <lineage>
        <taxon>Bacteria</taxon>
        <taxon>Bacillati</taxon>
        <taxon>Actinomycetota</taxon>
        <taxon>Actinomycetes</taxon>
        <taxon>Streptosporangiales</taxon>
        <taxon>Streptosporangiaceae</taxon>
        <taxon>Streptosporangium</taxon>
    </lineage>
</organism>
<keyword evidence="3" id="KW-1185">Reference proteome</keyword>
<feature type="region of interest" description="Disordered" evidence="1">
    <location>
        <begin position="139"/>
        <end position="159"/>
    </location>
</feature>
<dbReference type="Gene3D" id="1.10.357.10">
    <property type="entry name" value="Tetracycline Repressor, domain 2"/>
    <property type="match status" value="1"/>
</dbReference>
<gene>
    <name evidence="2" type="ORF">FHR32_007698</name>
</gene>
<evidence type="ECO:0000313" key="3">
    <source>
        <dbReference type="Proteomes" id="UP000534286"/>
    </source>
</evidence>
<name>A0A7W7S4V7_9ACTN</name>
<evidence type="ECO:0000256" key="1">
    <source>
        <dbReference type="SAM" id="MobiDB-lite"/>
    </source>
</evidence>
<sequence length="159" mass="16992">MVLCPAAYLGLVLSADPDGRAIIDSSRRPAIQATGEILDLDLERPAVRLAMRSWIAAVNEAAVVWLQDRCSFPADDLIEVLMVTLAELLRQGRTLGRRPPERAAAAPEGAAAARSLIRTIRQPPSAVLLHGGYGQGGVLNTTPSRKLPTPWLPPAADTE</sequence>
<dbReference type="RefSeq" id="WP_184759165.1">
    <property type="nucleotide sequence ID" value="NZ_BAABEK010000056.1"/>
</dbReference>
<proteinExistence type="predicted"/>
<accession>A0A7W7S4V7</accession>
<comment type="caution">
    <text evidence="2">The sequence shown here is derived from an EMBL/GenBank/DDBJ whole genome shotgun (WGS) entry which is preliminary data.</text>
</comment>
<evidence type="ECO:0000313" key="2">
    <source>
        <dbReference type="EMBL" id="MBB4943298.1"/>
    </source>
</evidence>
<dbReference type="AlphaFoldDB" id="A0A7W7S4V7"/>